<evidence type="ECO:0000313" key="2">
    <source>
        <dbReference type="Proteomes" id="UP001500503"/>
    </source>
</evidence>
<gene>
    <name evidence="1" type="ORF">GCM10023191_056290</name>
</gene>
<dbReference type="Proteomes" id="UP001500503">
    <property type="component" value="Unassembled WGS sequence"/>
</dbReference>
<keyword evidence="2" id="KW-1185">Reference proteome</keyword>
<protein>
    <submittedName>
        <fullName evidence="1">Uncharacterized protein</fullName>
    </submittedName>
</protein>
<organism evidence="1 2">
    <name type="scientific">Actinoallomurus oryzae</name>
    <dbReference type="NCBI Taxonomy" id="502180"/>
    <lineage>
        <taxon>Bacteria</taxon>
        <taxon>Bacillati</taxon>
        <taxon>Actinomycetota</taxon>
        <taxon>Actinomycetes</taxon>
        <taxon>Streptosporangiales</taxon>
        <taxon>Thermomonosporaceae</taxon>
        <taxon>Actinoallomurus</taxon>
    </lineage>
</organism>
<sequence>MRRSFEGGKWPDVDLYAAGGRGDIKTSSTPELERLMAAAGENGWSAVGRPAWLRAHRDRIRSLFLVVFGVEEHTVYRCLVTAVLDDGSGGGFTLDMSFDDFNGLPDVTPKELTRLAHLYLARFPPVELDPAQQEAWERLEHPE</sequence>
<comment type="caution">
    <text evidence="1">The sequence shown here is derived from an EMBL/GenBank/DDBJ whole genome shotgun (WGS) entry which is preliminary data.</text>
</comment>
<dbReference type="EMBL" id="BAABHF010000030">
    <property type="protein sequence ID" value="GAA4503407.1"/>
    <property type="molecule type" value="Genomic_DNA"/>
</dbReference>
<dbReference type="RefSeq" id="WP_345468941.1">
    <property type="nucleotide sequence ID" value="NZ_BAABHF010000030.1"/>
</dbReference>
<accession>A0ABP8QJB6</accession>
<reference evidence="2" key="1">
    <citation type="journal article" date="2019" name="Int. J. Syst. Evol. Microbiol.">
        <title>The Global Catalogue of Microorganisms (GCM) 10K type strain sequencing project: providing services to taxonomists for standard genome sequencing and annotation.</title>
        <authorList>
            <consortium name="The Broad Institute Genomics Platform"/>
            <consortium name="The Broad Institute Genome Sequencing Center for Infectious Disease"/>
            <person name="Wu L."/>
            <person name="Ma J."/>
        </authorList>
    </citation>
    <scope>NUCLEOTIDE SEQUENCE [LARGE SCALE GENOMIC DNA]</scope>
    <source>
        <strain evidence="2">JCM 17933</strain>
    </source>
</reference>
<proteinExistence type="predicted"/>
<name>A0ABP8QJB6_9ACTN</name>
<evidence type="ECO:0000313" key="1">
    <source>
        <dbReference type="EMBL" id="GAA4503407.1"/>
    </source>
</evidence>